<accession>A0A0G4K341</accession>
<name>A0A0G4K341_9SPIR</name>
<evidence type="ECO:0000313" key="4">
    <source>
        <dbReference type="Proteomes" id="UP000043763"/>
    </source>
</evidence>
<dbReference type="Pfam" id="PF22886">
    <property type="entry name" value="DUF7021"/>
    <property type="match status" value="1"/>
</dbReference>
<organism evidence="3 4">
    <name type="scientific">Brachyspira suanatina</name>
    <dbReference type="NCBI Taxonomy" id="381802"/>
    <lineage>
        <taxon>Bacteria</taxon>
        <taxon>Pseudomonadati</taxon>
        <taxon>Spirochaetota</taxon>
        <taxon>Spirochaetia</taxon>
        <taxon>Brachyspirales</taxon>
        <taxon>Brachyspiraceae</taxon>
        <taxon>Brachyspira</taxon>
    </lineage>
</organism>
<protein>
    <submittedName>
        <fullName evidence="3">Uncharacterized protein</fullName>
    </submittedName>
</protein>
<reference evidence="4" key="1">
    <citation type="submission" date="2015-04" db="EMBL/GenBank/DDBJ databases">
        <authorList>
            <person name="Mushtaq Mamoona"/>
        </authorList>
    </citation>
    <scope>NUCLEOTIDE SEQUENCE [LARGE SCALE GENOMIC DNA]</scope>
    <source>
        <strain evidence="4">AN4859/03</strain>
    </source>
</reference>
<dbReference type="RefSeq" id="WP_048593249.1">
    <property type="nucleotide sequence ID" value="NZ_CVLB01000001.1"/>
</dbReference>
<evidence type="ECO:0000313" key="3">
    <source>
        <dbReference type="EMBL" id="CRF31354.1"/>
    </source>
</evidence>
<dbReference type="EMBL" id="CVLB01000001">
    <property type="protein sequence ID" value="CRF31354.1"/>
    <property type="molecule type" value="Genomic_DNA"/>
</dbReference>
<feature type="domain" description="DUF2262" evidence="1">
    <location>
        <begin position="130"/>
        <end position="259"/>
    </location>
</feature>
<gene>
    <name evidence="3" type="ORF">BRSU_0039</name>
</gene>
<proteinExistence type="predicted"/>
<evidence type="ECO:0000259" key="2">
    <source>
        <dbReference type="Pfam" id="PF22886"/>
    </source>
</evidence>
<sequence length="267" mass="31560">MDKEIEYFNKNFDEEIFDIAFVLKKQNLSAGKSKGKYYTLLVSAIAYKNIITNEIIENENLLIVKEIEDTKHYFQIFRNKTIVRLKVRKEKDSSGLYMRFLLEDIIDTNYKDNDLNIILEEYSKPVYYKDEELGNFELDKSIDMFSKDIEWNDDNISVLFKNIDEEVNKKSVAIIRKIFTNKKDIDKKLKDYISENMLEDANSWNDDDDKPNINKEDFVKLITLTSINIIYEDNITFYFDDGDIFSGHVIAVDSDYDFNFAEPYIIG</sequence>
<evidence type="ECO:0000259" key="1">
    <source>
        <dbReference type="Pfam" id="PF10020"/>
    </source>
</evidence>
<dbReference type="Proteomes" id="UP000043763">
    <property type="component" value="Unassembled WGS sequence"/>
</dbReference>
<dbReference type="InterPro" id="IPR054286">
    <property type="entry name" value="DUF7021"/>
</dbReference>
<dbReference type="OrthoDB" id="1151029at2"/>
<dbReference type="Pfam" id="PF10020">
    <property type="entry name" value="DUF2262"/>
    <property type="match status" value="1"/>
</dbReference>
<keyword evidence="4" id="KW-1185">Reference proteome</keyword>
<feature type="domain" description="DUF7021" evidence="2">
    <location>
        <begin position="4"/>
        <end position="122"/>
    </location>
</feature>
<dbReference type="InterPro" id="IPR019260">
    <property type="entry name" value="DUF2262"/>
</dbReference>
<dbReference type="AlphaFoldDB" id="A0A0G4K341"/>